<comment type="caution">
    <text evidence="1">The sequence shown here is derived from an EMBL/GenBank/DDBJ whole genome shotgun (WGS) entry which is preliminary data.</text>
</comment>
<protein>
    <submittedName>
        <fullName evidence="1">Uncharacterized protein</fullName>
    </submittedName>
</protein>
<evidence type="ECO:0000313" key="1">
    <source>
        <dbReference type="EMBL" id="MDQ0489649.1"/>
    </source>
</evidence>
<organism evidence="1 2">
    <name type="scientific">Streptomyces thermodiastaticus</name>
    <dbReference type="NCBI Taxonomy" id="44061"/>
    <lineage>
        <taxon>Bacteria</taxon>
        <taxon>Bacillati</taxon>
        <taxon>Actinomycetota</taxon>
        <taxon>Actinomycetes</taxon>
        <taxon>Kitasatosporales</taxon>
        <taxon>Streptomycetaceae</taxon>
        <taxon>Streptomyces</taxon>
    </lineage>
</organism>
<dbReference type="EMBL" id="JAUSWC010000016">
    <property type="protein sequence ID" value="MDQ0489649.1"/>
    <property type="molecule type" value="Genomic_DNA"/>
</dbReference>
<proteinExistence type="predicted"/>
<dbReference type="Proteomes" id="UP001236795">
    <property type="component" value="Unassembled WGS sequence"/>
</dbReference>
<keyword evidence="2" id="KW-1185">Reference proteome</keyword>
<sequence>MGEDRAEEFGARNGVPGELLVRVRIDKVLAEKGVADPHRAGS</sequence>
<accession>A0ABU0KJW2</accession>
<evidence type="ECO:0000313" key="2">
    <source>
        <dbReference type="Proteomes" id="UP001236795"/>
    </source>
</evidence>
<name>A0ABU0KJW2_9ACTN</name>
<reference evidence="1 2" key="1">
    <citation type="submission" date="2023-07" db="EMBL/GenBank/DDBJ databases">
        <title>Genomic Encyclopedia of Type Strains, Phase IV (KMG-IV): sequencing the most valuable type-strain genomes for metagenomic binning, comparative biology and taxonomic classification.</title>
        <authorList>
            <person name="Goeker M."/>
        </authorList>
    </citation>
    <scope>NUCLEOTIDE SEQUENCE [LARGE SCALE GENOMIC DNA]</scope>
    <source>
        <strain evidence="1 2">DSM 40573</strain>
    </source>
</reference>
<gene>
    <name evidence="1" type="ORF">QO019_004526</name>
</gene>